<evidence type="ECO:0000313" key="3">
    <source>
        <dbReference type="EMBL" id="RVT94443.1"/>
    </source>
</evidence>
<dbReference type="Pfam" id="PF07811">
    <property type="entry name" value="TadE"/>
    <property type="match status" value="1"/>
</dbReference>
<feature type="transmembrane region" description="Helical" evidence="1">
    <location>
        <begin position="12"/>
        <end position="31"/>
    </location>
</feature>
<keyword evidence="4" id="KW-1185">Reference proteome</keyword>
<dbReference type="EMBL" id="SACN01000001">
    <property type="protein sequence ID" value="RVT94443.1"/>
    <property type="molecule type" value="Genomic_DNA"/>
</dbReference>
<keyword evidence="1" id="KW-0472">Membrane</keyword>
<name>A0A437M9Z1_9SPHN</name>
<reference evidence="3 4" key="1">
    <citation type="submission" date="2019-01" db="EMBL/GenBank/DDBJ databases">
        <authorList>
            <person name="Chen W.-M."/>
        </authorList>
    </citation>
    <scope>NUCLEOTIDE SEQUENCE [LARGE SCALE GENOMIC DNA]</scope>
    <source>
        <strain evidence="3 4">CCP-7</strain>
    </source>
</reference>
<dbReference type="Proteomes" id="UP000282971">
    <property type="component" value="Unassembled WGS sequence"/>
</dbReference>
<accession>A0A437M9Z1</accession>
<protein>
    <submittedName>
        <fullName evidence="3">Pilus assembly protein</fullName>
    </submittedName>
</protein>
<keyword evidence="1" id="KW-0812">Transmembrane</keyword>
<comment type="caution">
    <text evidence="3">The sequence shown here is derived from an EMBL/GenBank/DDBJ whole genome shotgun (WGS) entry which is preliminary data.</text>
</comment>
<organism evidence="3 4">
    <name type="scientific">Sphingomonas crocodyli</name>
    <dbReference type="NCBI Taxonomy" id="1979270"/>
    <lineage>
        <taxon>Bacteria</taxon>
        <taxon>Pseudomonadati</taxon>
        <taxon>Pseudomonadota</taxon>
        <taxon>Alphaproteobacteria</taxon>
        <taxon>Sphingomonadales</taxon>
        <taxon>Sphingomonadaceae</taxon>
        <taxon>Sphingomonas</taxon>
    </lineage>
</organism>
<sequence length="137" mass="14462">MTRLIRDMRGVTAVEFALVAPVFLMFMFMIIDGAREVWTYQTLQQVATASARCAGLGTTDCNSSANVKAYAVAKANGFGVPLTASAVTLTTGTTCQSMANMTKVAIVTSYQGATTKLLPSSLSTLRTESCFPTAPTT</sequence>
<feature type="domain" description="TadE-like" evidence="2">
    <location>
        <begin position="10"/>
        <end position="52"/>
    </location>
</feature>
<dbReference type="AlphaFoldDB" id="A0A437M9Z1"/>
<proteinExistence type="predicted"/>
<evidence type="ECO:0000313" key="4">
    <source>
        <dbReference type="Proteomes" id="UP000282971"/>
    </source>
</evidence>
<evidence type="ECO:0000259" key="2">
    <source>
        <dbReference type="Pfam" id="PF07811"/>
    </source>
</evidence>
<gene>
    <name evidence="3" type="ORF">EOD43_11580</name>
</gene>
<dbReference type="InterPro" id="IPR012495">
    <property type="entry name" value="TadE-like_dom"/>
</dbReference>
<dbReference type="RefSeq" id="WP_127743949.1">
    <property type="nucleotide sequence ID" value="NZ_SACN01000001.1"/>
</dbReference>
<evidence type="ECO:0000256" key="1">
    <source>
        <dbReference type="SAM" id="Phobius"/>
    </source>
</evidence>
<dbReference type="OrthoDB" id="7306064at2"/>
<keyword evidence="1" id="KW-1133">Transmembrane helix</keyword>